<dbReference type="AlphaFoldDB" id="A0A8S9ZL91"/>
<keyword evidence="3" id="KW-1185">Reference proteome</keyword>
<comment type="caution">
    <text evidence="2">The sequence shown here is derived from an EMBL/GenBank/DDBJ whole genome shotgun (WGS) entry which is preliminary data.</text>
</comment>
<sequence length="273" mass="32544">MFKQNQLAYFIKIIILSMFDLLMFFIGICFHGTSTSFKNLYVEFSIPYNFNKSIYDFFIVSSLRIVFLFTGCYVVFFNKKPSSFIGHHRRMSFLVYFLFNLFIIAKFFALLNFSFNNFIFKPHGFFYIGDVILLVSNFFFSYIAKNIWLELIIKKCENNYYKKLEEKCDAMYSNVGEEMVKYKRLYERFSGIFTHFVPKLPKEDQDNVLEIIENARYIGPQELKELLNANLKDVIINDHGVVTERPPDYYSSAKYRYGGGRRHPNVLYVDQWQ</sequence>
<feature type="transmembrane region" description="Helical" evidence="1">
    <location>
        <begin position="125"/>
        <end position="144"/>
    </location>
</feature>
<organism evidence="2 3">
    <name type="scientific">Meloidogyne graminicola</name>
    <dbReference type="NCBI Taxonomy" id="189291"/>
    <lineage>
        <taxon>Eukaryota</taxon>
        <taxon>Metazoa</taxon>
        <taxon>Ecdysozoa</taxon>
        <taxon>Nematoda</taxon>
        <taxon>Chromadorea</taxon>
        <taxon>Rhabditida</taxon>
        <taxon>Tylenchina</taxon>
        <taxon>Tylenchomorpha</taxon>
        <taxon>Tylenchoidea</taxon>
        <taxon>Meloidogynidae</taxon>
        <taxon>Meloidogyninae</taxon>
        <taxon>Meloidogyne</taxon>
    </lineage>
</organism>
<protein>
    <submittedName>
        <fullName evidence="2">Uncharacterized protein</fullName>
    </submittedName>
</protein>
<evidence type="ECO:0000256" key="1">
    <source>
        <dbReference type="SAM" id="Phobius"/>
    </source>
</evidence>
<reference evidence="2" key="1">
    <citation type="journal article" date="2020" name="Ecol. Evol.">
        <title>Genome structure and content of the rice root-knot nematode (Meloidogyne graminicola).</title>
        <authorList>
            <person name="Phan N.T."/>
            <person name="Danchin E.G.J."/>
            <person name="Klopp C."/>
            <person name="Perfus-Barbeoch L."/>
            <person name="Kozlowski D.K."/>
            <person name="Koutsovoulos G.D."/>
            <person name="Lopez-Roques C."/>
            <person name="Bouchez O."/>
            <person name="Zahm M."/>
            <person name="Besnard G."/>
            <person name="Bellafiore S."/>
        </authorList>
    </citation>
    <scope>NUCLEOTIDE SEQUENCE</scope>
    <source>
        <strain evidence="2">VN-18</strain>
    </source>
</reference>
<proteinExistence type="predicted"/>
<feature type="transmembrane region" description="Helical" evidence="1">
    <location>
        <begin position="93"/>
        <end position="113"/>
    </location>
</feature>
<keyword evidence="1" id="KW-0472">Membrane</keyword>
<evidence type="ECO:0000313" key="2">
    <source>
        <dbReference type="EMBL" id="KAF7634120.1"/>
    </source>
</evidence>
<accession>A0A8S9ZL91</accession>
<feature type="transmembrane region" description="Helical" evidence="1">
    <location>
        <begin position="7"/>
        <end position="33"/>
    </location>
</feature>
<evidence type="ECO:0000313" key="3">
    <source>
        <dbReference type="Proteomes" id="UP000605970"/>
    </source>
</evidence>
<keyword evidence="1" id="KW-1133">Transmembrane helix</keyword>
<dbReference type="Proteomes" id="UP000605970">
    <property type="component" value="Unassembled WGS sequence"/>
</dbReference>
<dbReference type="OrthoDB" id="5908366at2759"/>
<feature type="transmembrane region" description="Helical" evidence="1">
    <location>
        <begin position="53"/>
        <end position="77"/>
    </location>
</feature>
<keyword evidence="1" id="KW-0812">Transmembrane</keyword>
<gene>
    <name evidence="2" type="ORF">Mgra_00006419</name>
</gene>
<dbReference type="EMBL" id="JABEBT010000063">
    <property type="protein sequence ID" value="KAF7634120.1"/>
    <property type="molecule type" value="Genomic_DNA"/>
</dbReference>
<name>A0A8S9ZL91_9BILA</name>